<organism evidence="3 4">
    <name type="scientific">Hibiscus trionum</name>
    <name type="common">Flower of an hour</name>
    <dbReference type="NCBI Taxonomy" id="183268"/>
    <lineage>
        <taxon>Eukaryota</taxon>
        <taxon>Viridiplantae</taxon>
        <taxon>Streptophyta</taxon>
        <taxon>Embryophyta</taxon>
        <taxon>Tracheophyta</taxon>
        <taxon>Spermatophyta</taxon>
        <taxon>Magnoliopsida</taxon>
        <taxon>eudicotyledons</taxon>
        <taxon>Gunneridae</taxon>
        <taxon>Pentapetalae</taxon>
        <taxon>rosids</taxon>
        <taxon>malvids</taxon>
        <taxon>Malvales</taxon>
        <taxon>Malvaceae</taxon>
        <taxon>Malvoideae</taxon>
        <taxon>Hibiscus</taxon>
    </lineage>
</organism>
<dbReference type="SMART" id="SM00028">
    <property type="entry name" value="TPR"/>
    <property type="match status" value="6"/>
</dbReference>
<keyword evidence="4" id="KW-1185">Reference proteome</keyword>
<dbReference type="Proteomes" id="UP001165190">
    <property type="component" value="Unassembled WGS sequence"/>
</dbReference>
<keyword evidence="1" id="KW-0802">TPR repeat</keyword>
<name>A0A9W7IUB5_HIBTR</name>
<feature type="compositionally biased region" description="Low complexity" evidence="2">
    <location>
        <begin position="77"/>
        <end position="100"/>
    </location>
</feature>
<feature type="region of interest" description="Disordered" evidence="2">
    <location>
        <begin position="25"/>
        <end position="121"/>
    </location>
</feature>
<sequence>MTKYSTEQDLGCGLMGGIFQPWTKRSRKSSLHALPAKGLDKVPKEPVTVKSKKPSIDDSSRRRNSSVSNSHTKKDSTASLDAARSSASSSSASTQTRLSQDLTCDPNLQKHKPNNTKALIPATASPMGNIIRKPSVEFKQFRGLDSEALKKKGNGAYKQGRFEEALTFYERAICLDPKKATYHCNKSAALLCLGRVIEAVVECKEAIQLDPTYCRAHHRLATIYLRLGEAKQAVDHYKYAGNHADSNDIAKAQALDHCLKRCADARKSNEWNTLLKETQCAITSGVDSAPVVYALQTEAFLKLYRHQEAHTSHSKGPNFAVESCINFFGMAVSAYLLMIKALVYMVSGRLDDAVSVAQQAARLDPHNREITLVVKQTREVSSARSNGNLLFKASKFSEACIVYSEGLEHDPYNSVLLCNRAACRSKLGQFEKAIEDCTVALKVLPSYSKARLRRADCNANAKVEKWEVAIQDYEMLIRETPGDDEVGRALFEAHSQLKKINRK</sequence>
<feature type="repeat" description="TPR" evidence="1">
    <location>
        <begin position="334"/>
        <end position="367"/>
    </location>
</feature>
<dbReference type="InterPro" id="IPR011990">
    <property type="entry name" value="TPR-like_helical_dom_sf"/>
</dbReference>
<protein>
    <submittedName>
        <fullName evidence="3">Tetratricopeptide repeat 12</fullName>
    </submittedName>
</protein>
<dbReference type="GO" id="GO:0005737">
    <property type="term" value="C:cytoplasm"/>
    <property type="evidence" value="ECO:0007669"/>
    <property type="project" value="TreeGrafter"/>
</dbReference>
<evidence type="ECO:0000313" key="3">
    <source>
        <dbReference type="EMBL" id="GMJ02482.1"/>
    </source>
</evidence>
<dbReference type="PANTHER" id="PTHR46050">
    <property type="entry name" value="TPR REPEAT-CONTAINING THIOREDOXIN"/>
    <property type="match status" value="1"/>
</dbReference>
<gene>
    <name evidence="3" type="ORF">HRI_003917400</name>
</gene>
<reference evidence="3" key="1">
    <citation type="submission" date="2023-05" db="EMBL/GenBank/DDBJ databases">
        <title>Genome and transcriptome analyses reveal genes involved in the formation of fine ridges on petal epidermal cells in Hibiscus trionum.</title>
        <authorList>
            <person name="Koshimizu S."/>
            <person name="Masuda S."/>
            <person name="Ishii T."/>
            <person name="Shirasu K."/>
            <person name="Hoshino A."/>
            <person name="Arita M."/>
        </authorList>
    </citation>
    <scope>NUCLEOTIDE SEQUENCE</scope>
    <source>
        <strain evidence="3">Hamamatsu line</strain>
    </source>
</reference>
<dbReference type="OrthoDB" id="2335338at2759"/>
<dbReference type="Gene3D" id="1.25.40.10">
    <property type="entry name" value="Tetratricopeptide repeat domain"/>
    <property type="match status" value="1"/>
</dbReference>
<comment type="caution">
    <text evidence="3">The sequence shown here is derived from an EMBL/GenBank/DDBJ whole genome shotgun (WGS) entry which is preliminary data.</text>
</comment>
<dbReference type="InterPro" id="IPR019734">
    <property type="entry name" value="TPR_rpt"/>
</dbReference>
<dbReference type="Pfam" id="PF00515">
    <property type="entry name" value="TPR_1"/>
    <property type="match status" value="1"/>
</dbReference>
<dbReference type="InterPro" id="IPR044534">
    <property type="entry name" value="TTL1-4"/>
</dbReference>
<dbReference type="PROSITE" id="PS50005">
    <property type="entry name" value="TPR"/>
    <property type="match status" value="2"/>
</dbReference>
<proteinExistence type="predicted"/>
<evidence type="ECO:0000256" key="1">
    <source>
        <dbReference type="PROSITE-ProRule" id="PRU00339"/>
    </source>
</evidence>
<dbReference type="SUPFAM" id="SSF48452">
    <property type="entry name" value="TPR-like"/>
    <property type="match status" value="2"/>
</dbReference>
<dbReference type="PANTHER" id="PTHR46050:SF18">
    <property type="entry name" value="TETRATRICOPEPTIDE REPEAT (TPR)-LIKE SUPERFAMILY PROTEIN"/>
    <property type="match status" value="1"/>
</dbReference>
<evidence type="ECO:0000256" key="2">
    <source>
        <dbReference type="SAM" id="MobiDB-lite"/>
    </source>
</evidence>
<feature type="repeat" description="TPR" evidence="1">
    <location>
        <begin position="146"/>
        <end position="179"/>
    </location>
</feature>
<dbReference type="AlphaFoldDB" id="A0A9W7IUB5"/>
<accession>A0A9W7IUB5</accession>
<dbReference type="PROSITE" id="PS50293">
    <property type="entry name" value="TPR_REGION"/>
    <property type="match status" value="1"/>
</dbReference>
<evidence type="ECO:0000313" key="4">
    <source>
        <dbReference type="Proteomes" id="UP001165190"/>
    </source>
</evidence>
<dbReference type="Pfam" id="PF13431">
    <property type="entry name" value="TPR_17"/>
    <property type="match status" value="2"/>
</dbReference>
<dbReference type="EMBL" id="BSYR01000036">
    <property type="protein sequence ID" value="GMJ02482.1"/>
    <property type="molecule type" value="Genomic_DNA"/>
</dbReference>